<dbReference type="EMBL" id="MFKF01000163">
    <property type="protein sequence ID" value="OGG51903.1"/>
    <property type="molecule type" value="Genomic_DNA"/>
</dbReference>
<evidence type="ECO:0000259" key="3">
    <source>
        <dbReference type="Pfam" id="PF22725"/>
    </source>
</evidence>
<evidence type="ECO:0000256" key="1">
    <source>
        <dbReference type="ARBA" id="ARBA00023002"/>
    </source>
</evidence>
<dbReference type="InterPro" id="IPR050463">
    <property type="entry name" value="Gfo/Idh/MocA_oxidrdct_glycsds"/>
</dbReference>
<evidence type="ECO:0008006" key="6">
    <source>
        <dbReference type="Google" id="ProtNLM"/>
    </source>
</evidence>
<dbReference type="Pfam" id="PF22725">
    <property type="entry name" value="GFO_IDH_MocA_C3"/>
    <property type="match status" value="1"/>
</dbReference>
<evidence type="ECO:0000313" key="5">
    <source>
        <dbReference type="Proteomes" id="UP000178606"/>
    </source>
</evidence>
<proteinExistence type="predicted"/>
<dbReference type="InterPro" id="IPR000683">
    <property type="entry name" value="Gfo/Idh/MocA-like_OxRdtase_N"/>
</dbReference>
<dbReference type="InterPro" id="IPR055170">
    <property type="entry name" value="GFO_IDH_MocA-like_dom"/>
</dbReference>
<evidence type="ECO:0000313" key="4">
    <source>
        <dbReference type="EMBL" id="OGG51903.1"/>
    </source>
</evidence>
<comment type="caution">
    <text evidence="4">The sequence shown here is derived from an EMBL/GenBank/DDBJ whole genome shotgun (WGS) entry which is preliminary data.</text>
</comment>
<dbReference type="GO" id="GO:0000166">
    <property type="term" value="F:nucleotide binding"/>
    <property type="evidence" value="ECO:0007669"/>
    <property type="project" value="InterPro"/>
</dbReference>
<protein>
    <recommendedName>
        <fullName evidence="6">Oxidoreductase</fullName>
    </recommendedName>
</protein>
<dbReference type="PANTHER" id="PTHR43818:SF11">
    <property type="entry name" value="BCDNA.GH03377"/>
    <property type="match status" value="1"/>
</dbReference>
<dbReference type="Gene3D" id="3.40.50.720">
    <property type="entry name" value="NAD(P)-binding Rossmann-like Domain"/>
    <property type="match status" value="1"/>
</dbReference>
<reference evidence="4 5" key="1">
    <citation type="journal article" date="2016" name="Nat. Commun.">
        <title>Thousands of microbial genomes shed light on interconnected biogeochemical processes in an aquifer system.</title>
        <authorList>
            <person name="Anantharaman K."/>
            <person name="Brown C.T."/>
            <person name="Hug L.A."/>
            <person name="Sharon I."/>
            <person name="Castelle C.J."/>
            <person name="Probst A.J."/>
            <person name="Thomas B.C."/>
            <person name="Singh A."/>
            <person name="Wilkins M.J."/>
            <person name="Karaoz U."/>
            <person name="Brodie E.L."/>
            <person name="Williams K.H."/>
            <person name="Hubbard S.S."/>
            <person name="Banfield J.F."/>
        </authorList>
    </citation>
    <scope>NUCLEOTIDE SEQUENCE [LARGE SCALE GENOMIC DNA]</scope>
    <source>
        <strain evidence="5">RIFCSPLOWO2_12_FULL_64_10</strain>
    </source>
</reference>
<gene>
    <name evidence="4" type="ORF">A3F84_02820</name>
</gene>
<feature type="domain" description="Gfo/Idh/MocA-like oxidoreductase N-terminal" evidence="2">
    <location>
        <begin position="5"/>
        <end position="119"/>
    </location>
</feature>
<name>A0A1F6CRX8_HANXR</name>
<dbReference type="Pfam" id="PF01408">
    <property type="entry name" value="GFO_IDH_MocA"/>
    <property type="match status" value="1"/>
</dbReference>
<dbReference type="SUPFAM" id="SSF55347">
    <property type="entry name" value="Glyceraldehyde-3-phosphate dehydrogenase-like, C-terminal domain"/>
    <property type="match status" value="1"/>
</dbReference>
<organism evidence="4 5">
    <name type="scientific">Handelsmanbacteria sp. (strain RIFCSPLOWO2_12_FULL_64_10)</name>
    <dbReference type="NCBI Taxonomy" id="1817868"/>
    <lineage>
        <taxon>Bacteria</taxon>
        <taxon>Candidatus Handelsmaniibacteriota</taxon>
    </lineage>
</organism>
<feature type="domain" description="GFO/IDH/MocA-like oxidoreductase" evidence="3">
    <location>
        <begin position="134"/>
        <end position="261"/>
    </location>
</feature>
<keyword evidence="1" id="KW-0560">Oxidoreductase</keyword>
<accession>A0A1F6CRX8</accession>
<dbReference type="PANTHER" id="PTHR43818">
    <property type="entry name" value="BCDNA.GH03377"/>
    <property type="match status" value="1"/>
</dbReference>
<evidence type="ECO:0000259" key="2">
    <source>
        <dbReference type="Pfam" id="PF01408"/>
    </source>
</evidence>
<dbReference type="SUPFAM" id="SSF51735">
    <property type="entry name" value="NAD(P)-binding Rossmann-fold domains"/>
    <property type="match status" value="1"/>
</dbReference>
<dbReference type="InterPro" id="IPR036291">
    <property type="entry name" value="NAD(P)-bd_dom_sf"/>
</dbReference>
<dbReference type="GO" id="GO:0016491">
    <property type="term" value="F:oxidoreductase activity"/>
    <property type="evidence" value="ECO:0007669"/>
    <property type="project" value="UniProtKB-KW"/>
</dbReference>
<sequence>MPIRFAFAGFRHGHIQDLYKRATDLRETGVVAACEEDAAAREEVSTKGVVKITHPDFERMLKEVPCDVVAVGDTFGRRGELAIRALSAGKHVIVDKPLCTRLSELDEIERLAREKGLKVGCMLTMRDSSCVIGARDLIRRGEIGEVHAVAFGGQHPLLLGSRPGWYWEPGKHGGTINDIGIHAADALPWITGLRFATVNAARCWNAFAPERPHFQDGAQMMLTMSNGCGVLGDVSYFMPDGAGYSLPFYWRMTFFGREGILEIATTVKEVRLVRKEDRELRSLPLPAGNPGGYLTAFLNDIRGEVREGALDTGEVIRASRVALAIQKAADDGAHDVAL</sequence>
<dbReference type="Gene3D" id="3.30.360.10">
    <property type="entry name" value="Dihydrodipicolinate Reductase, domain 2"/>
    <property type="match status" value="1"/>
</dbReference>
<dbReference type="AlphaFoldDB" id="A0A1F6CRX8"/>
<dbReference type="Proteomes" id="UP000178606">
    <property type="component" value="Unassembled WGS sequence"/>
</dbReference>